<evidence type="ECO:0000256" key="1">
    <source>
        <dbReference type="SAM" id="MobiDB-lite"/>
    </source>
</evidence>
<evidence type="ECO:0000313" key="2">
    <source>
        <dbReference type="EMBL" id="QDZ22243.1"/>
    </source>
</evidence>
<protein>
    <submittedName>
        <fullName evidence="2">Uncharacterized protein</fullName>
    </submittedName>
</protein>
<dbReference type="AlphaFoldDB" id="A0A5B8MNY7"/>
<sequence length="318" mass="36425">MVDKLVRKRWVVGERIGTRRPPCGGVCSPATGTRHARRPPASVAALRGEEASESEFHRSEGGHHQQQQEHAEAAPRPRTARVRSKVSEARSSRFRRRGKGNAETQSAIRSELNRFESAFDRFEREGEKEARWHVVSIAGAKREESYSKKLLEAYEKELKKNRKQYTLPDGSVQAIQLMTPVIRYVYKEVETGKAVKRTVRWPASDVIWCHCVLNTKMKAFLNRQSFVRNIFSGEPLVNLSDFAFQDEYDVARDQDEGTLLSFTDMLKHARRVEEHRIEDPAEVGLDVHSQLTELFQRKYGSRAEGESLEEDDSILSPM</sequence>
<name>A0A5B8MNY7_9CHLO</name>
<accession>A0A5B8MNY7</accession>
<keyword evidence="3" id="KW-1185">Reference proteome</keyword>
<feature type="region of interest" description="Disordered" evidence="1">
    <location>
        <begin position="23"/>
        <end position="109"/>
    </location>
</feature>
<reference evidence="2 3" key="1">
    <citation type="submission" date="2018-07" db="EMBL/GenBank/DDBJ databases">
        <title>The complete nuclear genome of the prasinophyte Chloropicon primus (CCMP1205).</title>
        <authorList>
            <person name="Pombert J.-F."/>
            <person name="Otis C."/>
            <person name="Turmel M."/>
            <person name="Lemieux C."/>
        </authorList>
    </citation>
    <scope>NUCLEOTIDE SEQUENCE [LARGE SCALE GENOMIC DNA]</scope>
    <source>
        <strain evidence="2 3">CCMP1205</strain>
    </source>
</reference>
<dbReference type="Proteomes" id="UP000316726">
    <property type="component" value="Chromosome 7"/>
</dbReference>
<organism evidence="2 3">
    <name type="scientific">Chloropicon primus</name>
    <dbReference type="NCBI Taxonomy" id="1764295"/>
    <lineage>
        <taxon>Eukaryota</taxon>
        <taxon>Viridiplantae</taxon>
        <taxon>Chlorophyta</taxon>
        <taxon>Chloropicophyceae</taxon>
        <taxon>Chloropicales</taxon>
        <taxon>Chloropicaceae</taxon>
        <taxon>Chloropicon</taxon>
    </lineage>
</organism>
<gene>
    <name evidence="2" type="ORF">A3770_07p47610</name>
</gene>
<feature type="compositionally biased region" description="Basic and acidic residues" evidence="1">
    <location>
        <begin position="47"/>
        <end position="75"/>
    </location>
</feature>
<proteinExistence type="predicted"/>
<dbReference type="EMBL" id="CP031040">
    <property type="protein sequence ID" value="QDZ22243.1"/>
    <property type="molecule type" value="Genomic_DNA"/>
</dbReference>
<evidence type="ECO:0000313" key="3">
    <source>
        <dbReference type="Proteomes" id="UP000316726"/>
    </source>
</evidence>